<gene>
    <name evidence="2" type="ORF">BEMITA_LOCUS8361</name>
</gene>
<dbReference type="Proteomes" id="UP001152759">
    <property type="component" value="Chromosome 4"/>
</dbReference>
<reference evidence="2" key="1">
    <citation type="submission" date="2021-12" db="EMBL/GenBank/DDBJ databases">
        <authorList>
            <person name="King R."/>
        </authorList>
    </citation>
    <scope>NUCLEOTIDE SEQUENCE</scope>
</reference>
<name>A0A9P0F4N7_BEMTA</name>
<evidence type="ECO:0000313" key="3">
    <source>
        <dbReference type="Proteomes" id="UP001152759"/>
    </source>
</evidence>
<keyword evidence="1" id="KW-0472">Membrane</keyword>
<keyword evidence="1" id="KW-1133">Transmembrane helix</keyword>
<keyword evidence="3" id="KW-1185">Reference proteome</keyword>
<dbReference type="AlphaFoldDB" id="A0A9P0F4N7"/>
<evidence type="ECO:0000313" key="2">
    <source>
        <dbReference type="EMBL" id="CAH0389546.1"/>
    </source>
</evidence>
<dbReference type="SUPFAM" id="SSF51197">
    <property type="entry name" value="Clavaminate synthase-like"/>
    <property type="match status" value="1"/>
</dbReference>
<sequence length="376" mass="43294">MMKLWNGIRRWDMGLSRKNRDAEPGENSGARLKAVEIELVCFYEYCKEAGFSAVEMEVICWPLQSAMRHSALRRMAKITLAVVLLVAALHQLLQFGAVQTHAMVLTRILIIKILPLWDWRHSFYDNCLIQNPLYQEYRPGITEEDCASCETVERVDHVRDTNFDFLLGNYLSRDAPVIVTDALETWPTWSEIKSHRFSFENITQLYDQNGGLSEPIPCMTASNLRISSMDLAAFLKRIKNPDFKNWFVHWQNCDIIAVKALRKLYQKPYFLPKTVAPAHYNWVLMSSGYTSTIFKQIELDKGLIMLAQLKGSTVFKLNPVNPCDLTCTSLFGDLLPGEMLVFDNHLWSFAYYPGSNLENVGILTETAWNNKMTWLQ</sequence>
<protein>
    <submittedName>
        <fullName evidence="2">Uncharacterized protein</fullName>
    </submittedName>
</protein>
<dbReference type="EMBL" id="OU963865">
    <property type="protein sequence ID" value="CAH0389546.1"/>
    <property type="molecule type" value="Genomic_DNA"/>
</dbReference>
<keyword evidence="1" id="KW-0812">Transmembrane</keyword>
<proteinExistence type="predicted"/>
<dbReference type="Gene3D" id="2.60.120.650">
    <property type="entry name" value="Cupin"/>
    <property type="match status" value="1"/>
</dbReference>
<accession>A0A9P0F4N7</accession>
<evidence type="ECO:0000256" key="1">
    <source>
        <dbReference type="SAM" id="Phobius"/>
    </source>
</evidence>
<feature type="transmembrane region" description="Helical" evidence="1">
    <location>
        <begin position="75"/>
        <end position="93"/>
    </location>
</feature>
<organism evidence="2 3">
    <name type="scientific">Bemisia tabaci</name>
    <name type="common">Sweetpotato whitefly</name>
    <name type="synonym">Aleurodes tabaci</name>
    <dbReference type="NCBI Taxonomy" id="7038"/>
    <lineage>
        <taxon>Eukaryota</taxon>
        <taxon>Metazoa</taxon>
        <taxon>Ecdysozoa</taxon>
        <taxon>Arthropoda</taxon>
        <taxon>Hexapoda</taxon>
        <taxon>Insecta</taxon>
        <taxon>Pterygota</taxon>
        <taxon>Neoptera</taxon>
        <taxon>Paraneoptera</taxon>
        <taxon>Hemiptera</taxon>
        <taxon>Sternorrhyncha</taxon>
        <taxon>Aleyrodoidea</taxon>
        <taxon>Aleyrodidae</taxon>
        <taxon>Aleyrodinae</taxon>
        <taxon>Bemisia</taxon>
    </lineage>
</organism>